<dbReference type="AlphaFoldDB" id="A0A1D3L488"/>
<evidence type="ECO:0000313" key="3">
    <source>
        <dbReference type="Proteomes" id="UP000094707"/>
    </source>
</evidence>
<sequence length="175" mass="20801">MPIDTHVYLLLYILTSYALIYNDLRDYKTFWGNNNMDVKEYYNILSEITDIDLEVSSIADSRRLMSALKEIEETLHKLKKSVEWDIKQVKSDHAHNKRIIIDKYTGKSQKSGISSVLRSSPRKKMMQELKRLGMEKNEKIQEYQELQRIIEDLILEVETKKQPVNEFIRNRLFNS</sequence>
<dbReference type="Proteomes" id="UP000094707">
    <property type="component" value="Chromosome I"/>
</dbReference>
<evidence type="ECO:0000256" key="1">
    <source>
        <dbReference type="SAM" id="Coils"/>
    </source>
</evidence>
<proteinExistence type="predicted"/>
<dbReference type="RefSeq" id="WP_171899124.1">
    <property type="nucleotide sequence ID" value="NZ_LT607756.1"/>
</dbReference>
<dbReference type="OrthoDB" id="71414at2157"/>
<keyword evidence="1" id="KW-0175">Coiled coil</keyword>
<dbReference type="EMBL" id="LT607756">
    <property type="protein sequence ID" value="SCG86454.1"/>
    <property type="molecule type" value="Genomic_DNA"/>
</dbReference>
<gene>
    <name evidence="2" type="ORF">MCBB_1905</name>
</gene>
<evidence type="ECO:0000313" key="2">
    <source>
        <dbReference type="EMBL" id="SCG86454.1"/>
    </source>
</evidence>
<reference evidence="2 3" key="1">
    <citation type="submission" date="2016-08" db="EMBL/GenBank/DDBJ databases">
        <authorList>
            <person name="Seilhamer J.J."/>
        </authorList>
    </citation>
    <scope>NUCLEOTIDE SEQUENCE [LARGE SCALE GENOMIC DNA]</scope>
    <source>
        <strain evidence="2">Buetzberg</strain>
    </source>
</reference>
<keyword evidence="3" id="KW-1185">Reference proteome</keyword>
<dbReference type="STRING" id="118062.MCBB_1905"/>
<organism evidence="2 3">
    <name type="scientific">Methanobacterium congolense</name>
    <dbReference type="NCBI Taxonomy" id="118062"/>
    <lineage>
        <taxon>Archaea</taxon>
        <taxon>Methanobacteriati</taxon>
        <taxon>Methanobacteriota</taxon>
        <taxon>Methanomada group</taxon>
        <taxon>Methanobacteria</taxon>
        <taxon>Methanobacteriales</taxon>
        <taxon>Methanobacteriaceae</taxon>
        <taxon>Methanobacterium</taxon>
    </lineage>
</organism>
<name>A0A1D3L488_9EURY</name>
<feature type="coiled-coil region" evidence="1">
    <location>
        <begin position="122"/>
        <end position="156"/>
    </location>
</feature>
<dbReference type="GeneID" id="30412744"/>
<dbReference type="PATRIC" id="fig|129848.4.peg.1952"/>
<dbReference type="KEGG" id="mcub:MCBB_1905"/>
<accession>A0A1D3L488</accession>
<protein>
    <submittedName>
        <fullName evidence="2">Uncharacterized protein</fullName>
    </submittedName>
</protein>